<evidence type="ECO:0000313" key="9">
    <source>
        <dbReference type="Proteomes" id="UP000825179"/>
    </source>
</evidence>
<dbReference type="EMBL" id="CP082237">
    <property type="protein sequence ID" value="QZT35512.1"/>
    <property type="molecule type" value="Genomic_DNA"/>
</dbReference>
<dbReference type="Pfam" id="PF04542">
    <property type="entry name" value="Sigma70_r2"/>
    <property type="match status" value="1"/>
</dbReference>
<dbReference type="InterPro" id="IPR007627">
    <property type="entry name" value="RNA_pol_sigma70_r2"/>
</dbReference>
<evidence type="ECO:0000256" key="1">
    <source>
        <dbReference type="ARBA" id="ARBA00022490"/>
    </source>
</evidence>
<comment type="activity regulation">
    <text evidence="6">Negatively regulated by the anti-sigma-I factor RsgI.</text>
</comment>
<organism evidence="8 9">
    <name type="scientific">Caldalkalibacillus thermarum (strain TA2.A1)</name>
    <dbReference type="NCBI Taxonomy" id="986075"/>
    <lineage>
        <taxon>Bacteria</taxon>
        <taxon>Bacillati</taxon>
        <taxon>Bacillota</taxon>
        <taxon>Bacilli</taxon>
        <taxon>Bacillales</taxon>
        <taxon>Bacillaceae</taxon>
        <taxon>Caldalkalibacillus</taxon>
    </lineage>
</organism>
<feature type="DNA-binding region" description="H-T-H motif" evidence="6">
    <location>
        <begin position="223"/>
        <end position="242"/>
    </location>
</feature>
<evidence type="ECO:0000256" key="3">
    <source>
        <dbReference type="ARBA" id="ARBA00023082"/>
    </source>
</evidence>
<dbReference type="SUPFAM" id="SSF88946">
    <property type="entry name" value="Sigma2 domain of RNA polymerase sigma factors"/>
    <property type="match status" value="1"/>
</dbReference>
<evidence type="ECO:0000313" key="8">
    <source>
        <dbReference type="EMBL" id="QZT35512.1"/>
    </source>
</evidence>
<dbReference type="NCBIfam" id="TIGR02937">
    <property type="entry name" value="sigma70-ECF"/>
    <property type="match status" value="1"/>
</dbReference>
<dbReference type="AlphaFoldDB" id="A0A8X8L9D9"/>
<dbReference type="PIRSF" id="PIRSF038953">
    <property type="entry name" value="SigI"/>
    <property type="match status" value="1"/>
</dbReference>
<keyword evidence="9" id="KW-1185">Reference proteome</keyword>
<comment type="similarity">
    <text evidence="6">Belongs to the sigma-70 factor family. SigI subfamily.</text>
</comment>
<comment type="function">
    <text evidence="6">Sigma factors are initiation factors that promote the attachment of RNA polymerase to specific initiation sites and are then released.</text>
</comment>
<dbReference type="Proteomes" id="UP000825179">
    <property type="component" value="Chromosome"/>
</dbReference>
<dbReference type="GO" id="GO:0016987">
    <property type="term" value="F:sigma factor activity"/>
    <property type="evidence" value="ECO:0007669"/>
    <property type="project" value="UniProtKB-UniRule"/>
</dbReference>
<proteinExistence type="inferred from homology"/>
<sequence length="273" mass="32241">MIVGKWLNKQSSVSIETSSIEHKTETSSIEHDTSSIEELVKQAKVNIEMRNELISQYTPFMIKVTSKVCKQYIDRSRDEFSIAMEAFNEAIETYDADQGSHFLSFAEMVIRRRVIDYIRKETRQTRDIFLEQESKDDEEQVESLAQINASISQYHKELERERRREEIQEYQLLLKKFDITFSELVECCPKHIDARENAKQIAKTLASKPELANYLMEKKQLPLKQLLKFVQCSRKTVERNRKYIIAMALIYIGQFESLRVYIEPEQIQHRKEG</sequence>
<dbReference type="GO" id="GO:0003677">
    <property type="term" value="F:DNA binding"/>
    <property type="evidence" value="ECO:0007669"/>
    <property type="project" value="UniProtKB-UniRule"/>
</dbReference>
<dbReference type="OrthoDB" id="3190733at2"/>
<evidence type="ECO:0000256" key="2">
    <source>
        <dbReference type="ARBA" id="ARBA00023015"/>
    </source>
</evidence>
<dbReference type="GO" id="GO:0006352">
    <property type="term" value="P:DNA-templated transcription initiation"/>
    <property type="evidence" value="ECO:0007669"/>
    <property type="project" value="UniProtKB-UniRule"/>
</dbReference>
<comment type="subunit">
    <text evidence="6">Interacts with RsgI.</text>
</comment>
<accession>A0A8X8L9D9</accession>
<gene>
    <name evidence="6 8" type="primary">sigI</name>
    <name evidence="8" type="ORF">HUR95_16355</name>
</gene>
<evidence type="ECO:0000256" key="5">
    <source>
        <dbReference type="ARBA" id="ARBA00023163"/>
    </source>
</evidence>
<dbReference type="NCBIfam" id="TIGR02895">
    <property type="entry name" value="spore_sigI"/>
    <property type="match status" value="1"/>
</dbReference>
<keyword evidence="5 6" id="KW-0804">Transcription</keyword>
<dbReference type="KEGG" id="cthu:HUR95_16355"/>
<keyword evidence="6" id="KW-0346">Stress response</keyword>
<protein>
    <recommendedName>
        <fullName evidence="6">RNA polymerase sigma factor SigI</fullName>
    </recommendedName>
</protein>
<evidence type="ECO:0000256" key="6">
    <source>
        <dbReference type="HAMAP-Rule" id="MF_02064"/>
    </source>
</evidence>
<feature type="domain" description="RNA polymerase sigma-70 region 2" evidence="7">
    <location>
        <begin position="53"/>
        <end position="123"/>
    </location>
</feature>
<dbReference type="Gene3D" id="1.10.1740.10">
    <property type="match status" value="1"/>
</dbReference>
<keyword evidence="4 6" id="KW-0238">DNA-binding</keyword>
<keyword evidence="2 6" id="KW-0805">Transcription regulation</keyword>
<keyword evidence="3 6" id="KW-0731">Sigma factor</keyword>
<feature type="short sequence motif" description="Polymerase core binding" evidence="6">
    <location>
        <begin position="78"/>
        <end position="91"/>
    </location>
</feature>
<comment type="subcellular location">
    <subcellularLocation>
        <location evidence="6">Cytoplasm</location>
    </subcellularLocation>
</comment>
<dbReference type="GO" id="GO:0005737">
    <property type="term" value="C:cytoplasm"/>
    <property type="evidence" value="ECO:0007669"/>
    <property type="project" value="UniProtKB-SubCell"/>
</dbReference>
<dbReference type="HAMAP" id="MF_02064">
    <property type="entry name" value="Sigma70_SigI"/>
    <property type="match status" value="1"/>
</dbReference>
<dbReference type="InterPro" id="IPR014244">
    <property type="entry name" value="RNA_pol_sigma-I"/>
</dbReference>
<reference evidence="8 9" key="1">
    <citation type="journal article" date="2020" name="Extremophiles">
        <title>Genomic analysis of Caldalkalibacillus thermarum TA2.A1 reveals aerobic alkaliphilic metabolism and evolutionary hallmarks linking alkaliphilic bacteria and plant life.</title>
        <authorList>
            <person name="de Jong S.I."/>
            <person name="van den Broek M.A."/>
            <person name="Merkel A.Y."/>
            <person name="de la Torre Cortes P."/>
            <person name="Kalamorz F."/>
            <person name="Cook G.M."/>
            <person name="van Loosdrecht M.C.M."/>
            <person name="McMillan D.G.G."/>
        </authorList>
    </citation>
    <scope>NUCLEOTIDE SEQUENCE [LARGE SCALE GENOMIC DNA]</scope>
    <source>
        <strain evidence="8 9">TA2.A1</strain>
    </source>
</reference>
<evidence type="ECO:0000256" key="4">
    <source>
        <dbReference type="ARBA" id="ARBA00023125"/>
    </source>
</evidence>
<keyword evidence="1 6" id="KW-0963">Cytoplasm</keyword>
<evidence type="ECO:0000259" key="7">
    <source>
        <dbReference type="Pfam" id="PF04542"/>
    </source>
</evidence>
<dbReference type="InterPro" id="IPR014284">
    <property type="entry name" value="RNA_pol_sigma-70_dom"/>
</dbReference>
<name>A0A8X8L9D9_CALTT</name>
<dbReference type="InterPro" id="IPR013325">
    <property type="entry name" value="RNA_pol_sigma_r2"/>
</dbReference>